<reference evidence="2" key="1">
    <citation type="submission" date="2022-08" db="EMBL/GenBank/DDBJ databases">
        <authorList>
            <person name="Gutierrez-Valencia J."/>
        </authorList>
    </citation>
    <scope>NUCLEOTIDE SEQUENCE</scope>
</reference>
<organism evidence="2 3">
    <name type="scientific">Linum tenue</name>
    <dbReference type="NCBI Taxonomy" id="586396"/>
    <lineage>
        <taxon>Eukaryota</taxon>
        <taxon>Viridiplantae</taxon>
        <taxon>Streptophyta</taxon>
        <taxon>Embryophyta</taxon>
        <taxon>Tracheophyta</taxon>
        <taxon>Spermatophyta</taxon>
        <taxon>Magnoliopsida</taxon>
        <taxon>eudicotyledons</taxon>
        <taxon>Gunneridae</taxon>
        <taxon>Pentapetalae</taxon>
        <taxon>rosids</taxon>
        <taxon>fabids</taxon>
        <taxon>Malpighiales</taxon>
        <taxon>Linaceae</taxon>
        <taxon>Linum</taxon>
    </lineage>
</organism>
<feature type="compositionally biased region" description="Polar residues" evidence="1">
    <location>
        <begin position="17"/>
        <end position="28"/>
    </location>
</feature>
<protein>
    <submittedName>
        <fullName evidence="2">Uncharacterized protein</fullName>
    </submittedName>
</protein>
<evidence type="ECO:0000313" key="2">
    <source>
        <dbReference type="EMBL" id="CAI0540913.1"/>
    </source>
</evidence>
<feature type="region of interest" description="Disordered" evidence="1">
    <location>
        <begin position="1"/>
        <end position="72"/>
    </location>
</feature>
<proteinExistence type="predicted"/>
<dbReference type="AlphaFoldDB" id="A0AAV0Q971"/>
<gene>
    <name evidence="2" type="ORF">LITE_LOCUS41884</name>
</gene>
<dbReference type="EMBL" id="CAMGYJ010000009">
    <property type="protein sequence ID" value="CAI0540913.1"/>
    <property type="molecule type" value="Genomic_DNA"/>
</dbReference>
<evidence type="ECO:0000256" key="1">
    <source>
        <dbReference type="SAM" id="MobiDB-lite"/>
    </source>
</evidence>
<name>A0AAV0Q971_9ROSI</name>
<keyword evidence="3" id="KW-1185">Reference proteome</keyword>
<dbReference type="Proteomes" id="UP001154282">
    <property type="component" value="Unassembled WGS sequence"/>
</dbReference>
<accession>A0AAV0Q971</accession>
<feature type="compositionally biased region" description="Basic and acidic residues" evidence="1">
    <location>
        <begin position="31"/>
        <end position="41"/>
    </location>
</feature>
<comment type="caution">
    <text evidence="2">The sequence shown here is derived from an EMBL/GenBank/DDBJ whole genome shotgun (WGS) entry which is preliminary data.</text>
</comment>
<evidence type="ECO:0000313" key="3">
    <source>
        <dbReference type="Proteomes" id="UP001154282"/>
    </source>
</evidence>
<sequence>MTASTSRKPSKQKNVGGATNTNTDSQQIPVEEVHVSEKDSSAGDAPVEVEGAAARPGSTTKKKSKTKKKGNEVKSCVLDSIHKVQCPGRLQDVKVYEVWEGV</sequence>